<accession>A0ACD3B408</accession>
<evidence type="ECO:0000313" key="2">
    <source>
        <dbReference type="Proteomes" id="UP000308600"/>
    </source>
</evidence>
<reference evidence="1 2" key="1">
    <citation type="journal article" date="2019" name="Nat. Ecol. Evol.">
        <title>Megaphylogeny resolves global patterns of mushroom evolution.</title>
        <authorList>
            <person name="Varga T."/>
            <person name="Krizsan K."/>
            <person name="Foldi C."/>
            <person name="Dima B."/>
            <person name="Sanchez-Garcia M."/>
            <person name="Sanchez-Ramirez S."/>
            <person name="Szollosi G.J."/>
            <person name="Szarkandi J.G."/>
            <person name="Papp V."/>
            <person name="Albert L."/>
            <person name="Andreopoulos W."/>
            <person name="Angelini C."/>
            <person name="Antonin V."/>
            <person name="Barry K.W."/>
            <person name="Bougher N.L."/>
            <person name="Buchanan P."/>
            <person name="Buyck B."/>
            <person name="Bense V."/>
            <person name="Catcheside P."/>
            <person name="Chovatia M."/>
            <person name="Cooper J."/>
            <person name="Damon W."/>
            <person name="Desjardin D."/>
            <person name="Finy P."/>
            <person name="Geml J."/>
            <person name="Haridas S."/>
            <person name="Hughes K."/>
            <person name="Justo A."/>
            <person name="Karasinski D."/>
            <person name="Kautmanova I."/>
            <person name="Kiss B."/>
            <person name="Kocsube S."/>
            <person name="Kotiranta H."/>
            <person name="LaButti K.M."/>
            <person name="Lechner B.E."/>
            <person name="Liimatainen K."/>
            <person name="Lipzen A."/>
            <person name="Lukacs Z."/>
            <person name="Mihaltcheva S."/>
            <person name="Morgado L.N."/>
            <person name="Niskanen T."/>
            <person name="Noordeloos M.E."/>
            <person name="Ohm R.A."/>
            <person name="Ortiz-Santana B."/>
            <person name="Ovrebo C."/>
            <person name="Racz N."/>
            <person name="Riley R."/>
            <person name="Savchenko A."/>
            <person name="Shiryaev A."/>
            <person name="Soop K."/>
            <person name="Spirin V."/>
            <person name="Szebenyi C."/>
            <person name="Tomsovsky M."/>
            <person name="Tulloss R.E."/>
            <person name="Uehling J."/>
            <person name="Grigoriev I.V."/>
            <person name="Vagvolgyi C."/>
            <person name="Papp T."/>
            <person name="Martin F.M."/>
            <person name="Miettinen O."/>
            <person name="Hibbett D.S."/>
            <person name="Nagy L.G."/>
        </authorList>
    </citation>
    <scope>NUCLEOTIDE SEQUENCE [LARGE SCALE GENOMIC DNA]</scope>
    <source>
        <strain evidence="1 2">NL-1719</strain>
    </source>
</reference>
<gene>
    <name evidence="1" type="ORF">BDN72DRAFT_835720</name>
</gene>
<name>A0ACD3B408_9AGAR</name>
<evidence type="ECO:0000313" key="1">
    <source>
        <dbReference type="EMBL" id="TFK72850.1"/>
    </source>
</evidence>
<protein>
    <submittedName>
        <fullName evidence="1">Uncharacterized protein</fullName>
    </submittedName>
</protein>
<organism evidence="1 2">
    <name type="scientific">Pluteus cervinus</name>
    <dbReference type="NCBI Taxonomy" id="181527"/>
    <lineage>
        <taxon>Eukaryota</taxon>
        <taxon>Fungi</taxon>
        <taxon>Dikarya</taxon>
        <taxon>Basidiomycota</taxon>
        <taxon>Agaricomycotina</taxon>
        <taxon>Agaricomycetes</taxon>
        <taxon>Agaricomycetidae</taxon>
        <taxon>Agaricales</taxon>
        <taxon>Pluteineae</taxon>
        <taxon>Pluteaceae</taxon>
        <taxon>Pluteus</taxon>
    </lineage>
</organism>
<dbReference type="EMBL" id="ML208281">
    <property type="protein sequence ID" value="TFK72850.1"/>
    <property type="molecule type" value="Genomic_DNA"/>
</dbReference>
<keyword evidence="2" id="KW-1185">Reference proteome</keyword>
<dbReference type="Proteomes" id="UP000308600">
    <property type="component" value="Unassembled WGS sequence"/>
</dbReference>
<proteinExistence type="predicted"/>
<sequence>MQSFGARLEERFEERLEVQKTELQAEIEQAKVNHAEEKERLETELRDVQTERDQERNRADQAQNRVAHLQDALKAAHMEKWYWVAPLVSSYLTWGTIMHLGFDLCLGLVGGVLIGATSLGLVYLLEGFVLPWWHGEVNAPQPTPNQPAEANNVHHANEKAVPMRAPVPSPPRSRFLNWTVRLRTVLPSRFGTWLVGVDSSVTRLEA</sequence>